<dbReference type="RefSeq" id="WP_184584249.1">
    <property type="nucleotide sequence ID" value="NZ_JACHJT010000001.1"/>
</dbReference>
<keyword evidence="2" id="KW-1185">Reference proteome</keyword>
<evidence type="ECO:0000313" key="2">
    <source>
        <dbReference type="Proteomes" id="UP000523007"/>
    </source>
</evidence>
<proteinExistence type="predicted"/>
<accession>A0A7W7RG61</accession>
<comment type="caution">
    <text evidence="1">The sequence shown here is derived from an EMBL/GenBank/DDBJ whole genome shotgun (WGS) entry which is preliminary data.</text>
</comment>
<organism evidence="1 2">
    <name type="scientific">Lipingzhangella halophila</name>
    <dbReference type="NCBI Taxonomy" id="1783352"/>
    <lineage>
        <taxon>Bacteria</taxon>
        <taxon>Bacillati</taxon>
        <taxon>Actinomycetota</taxon>
        <taxon>Actinomycetes</taxon>
        <taxon>Streptosporangiales</taxon>
        <taxon>Nocardiopsidaceae</taxon>
        <taxon>Lipingzhangella</taxon>
    </lineage>
</organism>
<dbReference type="Proteomes" id="UP000523007">
    <property type="component" value="Unassembled WGS sequence"/>
</dbReference>
<sequence length="60" mass="6231">MTEASMVLALLYAGPGAAICRGADGMLVVEPPHRAEHVVLTQDEVLEVGVEALLDLANSS</sequence>
<dbReference type="AlphaFoldDB" id="A0A7W7RG61"/>
<gene>
    <name evidence="1" type="ORF">F4561_002174</name>
</gene>
<dbReference type="EMBL" id="JACHJT010000001">
    <property type="protein sequence ID" value="MBB4931354.1"/>
    <property type="molecule type" value="Genomic_DNA"/>
</dbReference>
<name>A0A7W7RG61_9ACTN</name>
<reference evidence="1 2" key="1">
    <citation type="submission" date="2020-08" db="EMBL/GenBank/DDBJ databases">
        <title>Sequencing the genomes of 1000 actinobacteria strains.</title>
        <authorList>
            <person name="Klenk H.-P."/>
        </authorList>
    </citation>
    <scope>NUCLEOTIDE SEQUENCE [LARGE SCALE GENOMIC DNA]</scope>
    <source>
        <strain evidence="1 2">DSM 102030</strain>
    </source>
</reference>
<protein>
    <submittedName>
        <fullName evidence="1">Uncharacterized protein</fullName>
    </submittedName>
</protein>
<evidence type="ECO:0000313" key="1">
    <source>
        <dbReference type="EMBL" id="MBB4931354.1"/>
    </source>
</evidence>